<organism evidence="2 3">
    <name type="scientific">Cedratvirus A11</name>
    <dbReference type="NCBI Taxonomy" id="1903266"/>
    <lineage>
        <taxon>Viruses</taxon>
        <taxon>Pithoviruses</taxon>
        <taxon>Orthocedratvirinae</taxon>
        <taxon>Alphacedratvirus</taxon>
        <taxon>Alphacedratvirus aljazairmassiliense</taxon>
    </lineage>
</organism>
<protein>
    <submittedName>
        <fullName evidence="2">Uncharacterized protein</fullName>
    </submittedName>
</protein>
<feature type="coiled-coil region" evidence="1">
    <location>
        <begin position="96"/>
        <end position="123"/>
    </location>
</feature>
<dbReference type="Proteomes" id="UP000201465">
    <property type="component" value="Segment"/>
</dbReference>
<dbReference type="KEGG" id="vg:30523361"/>
<accession>A0A1M7XUX2</accession>
<dbReference type="RefSeq" id="YP_009329329.1">
    <property type="nucleotide sequence ID" value="NC_032108.1"/>
</dbReference>
<dbReference type="GeneID" id="30523361"/>
<name>A0A1M7XUX2_9VIRU</name>
<evidence type="ECO:0000313" key="2">
    <source>
        <dbReference type="EMBL" id="SHO33457.1"/>
    </source>
</evidence>
<keyword evidence="3" id="KW-1185">Reference proteome</keyword>
<sequence length="154" mass="17607">MQNTVAQEMAFQGVPLLLAQQVYSNTPQSPPEDFTRFNSYPTTDPRAFAAYADLLSAYQEIEKASFAVDKRELLFRLERAEGYLEYADDNIKRSTLPQFSAQIESLEEELENLEEKAEALSSNNLPLFQTQDLRDYATLLYPIIPSLEQELTNL</sequence>
<gene>
    <name evidence="2" type="ORF">BQ3484_389</name>
</gene>
<evidence type="ECO:0000256" key="1">
    <source>
        <dbReference type="SAM" id="Coils"/>
    </source>
</evidence>
<reference evidence="2 3" key="1">
    <citation type="submission" date="2016-11" db="EMBL/GenBank/DDBJ databases">
        <authorList>
            <consortium name="Urmite Genomes"/>
        </authorList>
    </citation>
    <scope>NUCLEOTIDE SEQUENCE [LARGE SCALE GENOMIC DNA]</scope>
    <source>
        <strain evidence="2 3">A11</strain>
    </source>
</reference>
<evidence type="ECO:0000313" key="3">
    <source>
        <dbReference type="Proteomes" id="UP000201465"/>
    </source>
</evidence>
<proteinExistence type="predicted"/>
<dbReference type="EMBL" id="LT671577">
    <property type="protein sequence ID" value="SHO33457.1"/>
    <property type="molecule type" value="Genomic_DNA"/>
</dbReference>
<keyword evidence="1" id="KW-0175">Coiled coil</keyword>